<dbReference type="InterPro" id="IPR001853">
    <property type="entry name" value="DSBA-like_thioredoxin_dom"/>
</dbReference>
<comment type="caution">
    <text evidence="2">The sequence shown here is derived from an EMBL/GenBank/DDBJ whole genome shotgun (WGS) entry which is preliminary data.</text>
</comment>
<keyword evidence="3" id="KW-1185">Reference proteome</keyword>
<dbReference type="EMBL" id="JAPCID010000006">
    <property type="protein sequence ID" value="MDA0136863.1"/>
    <property type="molecule type" value="Genomic_DNA"/>
</dbReference>
<feature type="domain" description="DSBA-like thioredoxin" evidence="1">
    <location>
        <begin position="5"/>
        <end position="156"/>
    </location>
</feature>
<reference evidence="2" key="1">
    <citation type="submission" date="2022-10" db="EMBL/GenBank/DDBJ databases">
        <title>The WGS of Solirubrobacter sp. CPCC 204708.</title>
        <authorList>
            <person name="Jiang Z."/>
        </authorList>
    </citation>
    <scope>NUCLEOTIDE SEQUENCE</scope>
    <source>
        <strain evidence="2">CPCC 204708</strain>
    </source>
</reference>
<dbReference type="InterPro" id="IPR036249">
    <property type="entry name" value="Thioredoxin-like_sf"/>
</dbReference>
<gene>
    <name evidence="2" type="ORF">OJ962_05080</name>
</gene>
<evidence type="ECO:0000259" key="1">
    <source>
        <dbReference type="Pfam" id="PF01323"/>
    </source>
</evidence>
<accession>A0ABT4REA5</accession>
<dbReference type="SUPFAM" id="SSF52833">
    <property type="entry name" value="Thioredoxin-like"/>
    <property type="match status" value="1"/>
</dbReference>
<evidence type="ECO:0000313" key="2">
    <source>
        <dbReference type="EMBL" id="MDA0136863.1"/>
    </source>
</evidence>
<dbReference type="RefSeq" id="WP_202953729.1">
    <property type="nucleotide sequence ID" value="NZ_JAPCID010000006.1"/>
</dbReference>
<dbReference type="Pfam" id="PF01323">
    <property type="entry name" value="DSBA"/>
    <property type="match status" value="1"/>
</dbReference>
<dbReference type="Proteomes" id="UP001147700">
    <property type="component" value="Unassembled WGS sequence"/>
</dbReference>
<name>A0ABT4REA5_9ACTN</name>
<sequence>MAIDIELFTDPACPFAFSAEPMRQRLRWHYGDGLRWRTTMIVLTLEPGEAEKLQSGAPGLQRKYGMPIDPAPYPEPSSSEPACRAVVAARLNAPELEERLLRRLRVRRMDGGLLDDPELIAGAAAEAGLDPDELRRWCDTAGVEDALRDDIARARHPSAAARALDHKLGGPAQERRYTAPSYELASGGQTFSLPGFNPVEAYEAAIANLDPQLPRRPKPENVTELLKWADEPLATAEVELIMQRPSRAQLARVAQPIPTGADCYWRL</sequence>
<dbReference type="Gene3D" id="3.40.30.10">
    <property type="entry name" value="Glutaredoxin"/>
    <property type="match status" value="1"/>
</dbReference>
<evidence type="ECO:0000313" key="3">
    <source>
        <dbReference type="Proteomes" id="UP001147700"/>
    </source>
</evidence>
<organism evidence="2 3">
    <name type="scientific">Solirubrobacter deserti</name>
    <dbReference type="NCBI Taxonomy" id="2282478"/>
    <lineage>
        <taxon>Bacteria</taxon>
        <taxon>Bacillati</taxon>
        <taxon>Actinomycetota</taxon>
        <taxon>Thermoleophilia</taxon>
        <taxon>Solirubrobacterales</taxon>
        <taxon>Solirubrobacteraceae</taxon>
        <taxon>Solirubrobacter</taxon>
    </lineage>
</organism>
<proteinExistence type="predicted"/>
<protein>
    <submittedName>
        <fullName evidence="2">DsbA family protein</fullName>
    </submittedName>
</protein>